<gene>
    <name evidence="1" type="ORF">SAMN05216377_11282</name>
</gene>
<dbReference type="RefSeq" id="WP_093086504.1">
    <property type="nucleotide sequence ID" value="NZ_FNBE01000012.1"/>
</dbReference>
<evidence type="ECO:0000313" key="1">
    <source>
        <dbReference type="EMBL" id="SDG48330.1"/>
    </source>
</evidence>
<evidence type="ECO:0000313" key="2">
    <source>
        <dbReference type="Proteomes" id="UP000198967"/>
    </source>
</evidence>
<keyword evidence="2" id="KW-1185">Reference proteome</keyword>
<sequence length="64" mass="7261">MAYADVTMSLEGLAEWLAVPAEDVAFTISETYALDLHEDSVPVDLCADLRRYFGERVIERRSPR</sequence>
<accession>A0A1G7UNL9</accession>
<dbReference type="AlphaFoldDB" id="A0A1G7UNL9"/>
<proteinExistence type="predicted"/>
<dbReference type="EMBL" id="FNBE01000012">
    <property type="protein sequence ID" value="SDG48330.1"/>
    <property type="molecule type" value="Genomic_DNA"/>
</dbReference>
<organism evidence="1 2">
    <name type="scientific">Pseudonocardia oroxyli</name>
    <dbReference type="NCBI Taxonomy" id="366584"/>
    <lineage>
        <taxon>Bacteria</taxon>
        <taxon>Bacillati</taxon>
        <taxon>Actinomycetota</taxon>
        <taxon>Actinomycetes</taxon>
        <taxon>Pseudonocardiales</taxon>
        <taxon>Pseudonocardiaceae</taxon>
        <taxon>Pseudonocardia</taxon>
    </lineage>
</organism>
<dbReference type="STRING" id="366584.SAMN05216377_11282"/>
<name>A0A1G7UNL9_PSEOR</name>
<dbReference type="Proteomes" id="UP000198967">
    <property type="component" value="Unassembled WGS sequence"/>
</dbReference>
<reference evidence="1 2" key="1">
    <citation type="submission" date="2016-10" db="EMBL/GenBank/DDBJ databases">
        <authorList>
            <person name="de Groot N.N."/>
        </authorList>
    </citation>
    <scope>NUCLEOTIDE SEQUENCE [LARGE SCALE GENOMIC DNA]</scope>
    <source>
        <strain evidence="1 2">CGMCC 4.3143</strain>
    </source>
</reference>
<protein>
    <submittedName>
        <fullName evidence="1">Uncharacterized protein</fullName>
    </submittedName>
</protein>